<dbReference type="AlphaFoldDB" id="A0A0K1JNP8"/>
<keyword evidence="1" id="KW-0547">Nucleotide-binding</keyword>
<comment type="similarity">
    <text evidence="1">Belongs to the 5'-nucleotidase family.</text>
</comment>
<dbReference type="KEGG" id="lmoi:VV02_25010"/>
<evidence type="ECO:0000259" key="2">
    <source>
        <dbReference type="Pfam" id="PF02872"/>
    </source>
</evidence>
<dbReference type="STRING" id="571913.VV02_25010"/>
<dbReference type="Proteomes" id="UP000066480">
    <property type="component" value="Chromosome"/>
</dbReference>
<keyword evidence="1" id="KW-0378">Hydrolase</keyword>
<dbReference type="GO" id="GO:0008768">
    <property type="term" value="F:UDP-sugar diphosphatase activity"/>
    <property type="evidence" value="ECO:0007669"/>
    <property type="project" value="TreeGrafter"/>
</dbReference>
<dbReference type="GO" id="GO:0008253">
    <property type="term" value="F:5'-nucleotidase activity"/>
    <property type="evidence" value="ECO:0007669"/>
    <property type="project" value="TreeGrafter"/>
</dbReference>
<dbReference type="InterPro" id="IPR029052">
    <property type="entry name" value="Metallo-depent_PP-like"/>
</dbReference>
<dbReference type="PANTHER" id="PTHR11575">
    <property type="entry name" value="5'-NUCLEOTIDASE-RELATED"/>
    <property type="match status" value="1"/>
</dbReference>
<dbReference type="InterPro" id="IPR008334">
    <property type="entry name" value="5'-Nucleotdase_C"/>
</dbReference>
<dbReference type="SUPFAM" id="SSF56300">
    <property type="entry name" value="Metallo-dependent phosphatases"/>
    <property type="match status" value="1"/>
</dbReference>
<dbReference type="InterPro" id="IPR036907">
    <property type="entry name" value="5'-Nucleotdase_C_sf"/>
</dbReference>
<sequence length="447" mass="48224">MPTLELLHWNDVHGRYDSLARLSAYAKTLRSRADHATLLLDCGDIEEATVRVSALSYGVSGWRVLRACGVDVAVTGNGGLLRYGPMLLPRYAESLGSPLLLANVTMHGDVPQGAARSRMLQAGELKVGVIGVTGWLPAYGDFGLERHATEGVVREEAEGLRSRGADVVVLLSHCGVEKDREAASRLTGVVDVIVGGRTHLVLPEGDRDHGVPVAQAGQYAEHLGRIRLDVDDAGRVSVPSIAVERVSEEAPQDPEVLAVVQECERDLEAWLAEPVATLPRAFGHSETGHSEVAQLVAHALLEYIPGDLSMVLAARCTAGLPSGRVTRGDVWAATSSPANPTTATMLGSHLRSVLLKGRSQEYAMTRSDVFRGRPYGQLHLASAEVAGETVMVRDEPLDDQRIYRVVSTDVELGRWGRLVGQIPDDLVIHTPTIVPEFLEAYLRATYP</sequence>
<dbReference type="Gene3D" id="3.60.21.10">
    <property type="match status" value="1"/>
</dbReference>
<accession>A0A0K1JNP8</accession>
<dbReference type="PRINTS" id="PR01607">
    <property type="entry name" value="APYRASEFAMLY"/>
</dbReference>
<proteinExistence type="inferred from homology"/>
<dbReference type="GO" id="GO:0000166">
    <property type="term" value="F:nucleotide binding"/>
    <property type="evidence" value="ECO:0007669"/>
    <property type="project" value="UniProtKB-KW"/>
</dbReference>
<evidence type="ECO:0000313" key="4">
    <source>
        <dbReference type="Proteomes" id="UP000066480"/>
    </source>
</evidence>
<dbReference type="Gene3D" id="3.90.780.10">
    <property type="entry name" value="5'-Nucleotidase, C-terminal domain"/>
    <property type="match status" value="1"/>
</dbReference>
<reference evidence="3 4" key="1">
    <citation type="submission" date="2015-03" db="EMBL/GenBank/DDBJ databases">
        <title>Luteipulveratus halotolerans sp. nov., a novel actinobacterium (Dermacoccaceae) from Sarawak, Malaysia.</title>
        <authorList>
            <person name="Juboi H."/>
            <person name="Basik A."/>
            <person name="Shamsul S.S."/>
            <person name="Arnold P."/>
            <person name="Schmitt E.K."/>
            <person name="Sanglier J.-J."/>
            <person name="Yeo T."/>
        </authorList>
    </citation>
    <scope>NUCLEOTIDE SEQUENCE [LARGE SCALE GENOMIC DNA]</scope>
    <source>
        <strain evidence="3 4">MN07-A0370</strain>
    </source>
</reference>
<evidence type="ECO:0000313" key="3">
    <source>
        <dbReference type="EMBL" id="AKU18342.1"/>
    </source>
</evidence>
<dbReference type="Pfam" id="PF02872">
    <property type="entry name" value="5_nucleotid_C"/>
    <property type="match status" value="1"/>
</dbReference>
<organism evidence="3 4">
    <name type="scientific">Luteipulveratus mongoliensis</name>
    <dbReference type="NCBI Taxonomy" id="571913"/>
    <lineage>
        <taxon>Bacteria</taxon>
        <taxon>Bacillati</taxon>
        <taxon>Actinomycetota</taxon>
        <taxon>Actinomycetes</taxon>
        <taxon>Micrococcales</taxon>
        <taxon>Dermacoccaceae</taxon>
        <taxon>Luteipulveratus</taxon>
    </lineage>
</organism>
<dbReference type="GO" id="GO:0030288">
    <property type="term" value="C:outer membrane-bounded periplasmic space"/>
    <property type="evidence" value="ECO:0007669"/>
    <property type="project" value="TreeGrafter"/>
</dbReference>
<protein>
    <recommendedName>
        <fullName evidence="2">5'-Nucleotidase C-terminal domain-containing protein</fullName>
    </recommendedName>
</protein>
<evidence type="ECO:0000256" key="1">
    <source>
        <dbReference type="RuleBase" id="RU362119"/>
    </source>
</evidence>
<dbReference type="InterPro" id="IPR006179">
    <property type="entry name" value="5_nucleotidase/apyrase"/>
</dbReference>
<dbReference type="SUPFAM" id="SSF55816">
    <property type="entry name" value="5'-nucleotidase (syn. UDP-sugar hydrolase), C-terminal domain"/>
    <property type="match status" value="1"/>
</dbReference>
<feature type="domain" description="5'-Nucleotidase C-terminal" evidence="2">
    <location>
        <begin position="284"/>
        <end position="409"/>
    </location>
</feature>
<dbReference type="PANTHER" id="PTHR11575:SF23">
    <property type="entry name" value="5-NUCLEOTIDASE FAMILY PROTEIN"/>
    <property type="match status" value="1"/>
</dbReference>
<name>A0A0K1JNP8_9MICO</name>
<dbReference type="EMBL" id="CP011112">
    <property type="protein sequence ID" value="AKU18342.1"/>
    <property type="molecule type" value="Genomic_DNA"/>
</dbReference>
<keyword evidence="4" id="KW-1185">Reference proteome</keyword>
<dbReference type="RefSeq" id="WP_052596054.1">
    <property type="nucleotide sequence ID" value="NZ_CP011112.1"/>
</dbReference>
<gene>
    <name evidence="3" type="ORF">VV02_25010</name>
</gene>
<dbReference type="GO" id="GO:0009166">
    <property type="term" value="P:nucleotide catabolic process"/>
    <property type="evidence" value="ECO:0007669"/>
    <property type="project" value="InterPro"/>
</dbReference>
<dbReference type="OrthoDB" id="1016457at2"/>